<reference evidence="3 4" key="1">
    <citation type="journal article" date="2015" name="Genome Announc.">
        <title>Expanding the biotechnology potential of lactobacilli through comparative genomics of 213 strains and associated genera.</title>
        <authorList>
            <person name="Sun Z."/>
            <person name="Harris H.M."/>
            <person name="McCann A."/>
            <person name="Guo C."/>
            <person name="Argimon S."/>
            <person name="Zhang W."/>
            <person name="Yang X."/>
            <person name="Jeffery I.B."/>
            <person name="Cooney J.C."/>
            <person name="Kagawa T.F."/>
            <person name="Liu W."/>
            <person name="Song Y."/>
            <person name="Salvetti E."/>
            <person name="Wrobel A."/>
            <person name="Rasinkangas P."/>
            <person name="Parkhill J."/>
            <person name="Rea M.C."/>
            <person name="O'Sullivan O."/>
            <person name="Ritari J."/>
            <person name="Douillard F.P."/>
            <person name="Paul Ross R."/>
            <person name="Yang R."/>
            <person name="Briner A.E."/>
            <person name="Felis G.E."/>
            <person name="de Vos W.M."/>
            <person name="Barrangou R."/>
            <person name="Klaenhammer T.R."/>
            <person name="Caufield P.W."/>
            <person name="Cui Y."/>
            <person name="Zhang H."/>
            <person name="O'Toole P.W."/>
        </authorList>
    </citation>
    <scope>NUCLEOTIDE SEQUENCE [LARGE SCALE GENOMIC DNA]</scope>
    <source>
        <strain evidence="3 4">DSM 15945</strain>
    </source>
</reference>
<keyword evidence="1" id="KW-1133">Transmembrane helix</keyword>
<gene>
    <name evidence="3" type="ORF">FC50_GL001596</name>
</gene>
<feature type="transmembrane region" description="Helical" evidence="1">
    <location>
        <begin position="288"/>
        <end position="309"/>
    </location>
</feature>
<keyword evidence="1" id="KW-0812">Transmembrane</keyword>
<accession>A0A0R1U2I2</accession>
<organism evidence="3 4">
    <name type="scientific">Lacticaseibacillus pantheris DSM 15945 = JCM 12539 = NBRC 106106</name>
    <dbReference type="NCBI Taxonomy" id="1423783"/>
    <lineage>
        <taxon>Bacteria</taxon>
        <taxon>Bacillati</taxon>
        <taxon>Bacillota</taxon>
        <taxon>Bacilli</taxon>
        <taxon>Lactobacillales</taxon>
        <taxon>Lactobacillaceae</taxon>
        <taxon>Lacticaseibacillus</taxon>
    </lineage>
</organism>
<dbReference type="Proteomes" id="UP000051922">
    <property type="component" value="Unassembled WGS sequence"/>
</dbReference>
<evidence type="ECO:0000256" key="1">
    <source>
        <dbReference type="SAM" id="Phobius"/>
    </source>
</evidence>
<feature type="transmembrane region" description="Helical" evidence="1">
    <location>
        <begin position="261"/>
        <end position="282"/>
    </location>
</feature>
<evidence type="ECO:0000313" key="4">
    <source>
        <dbReference type="Proteomes" id="UP000051922"/>
    </source>
</evidence>
<comment type="caution">
    <text evidence="3">The sequence shown here is derived from an EMBL/GenBank/DDBJ whole genome shotgun (WGS) entry which is preliminary data.</text>
</comment>
<proteinExistence type="predicted"/>
<evidence type="ECO:0000259" key="2">
    <source>
        <dbReference type="Pfam" id="PF12704"/>
    </source>
</evidence>
<evidence type="ECO:0000313" key="3">
    <source>
        <dbReference type="EMBL" id="KRL85432.1"/>
    </source>
</evidence>
<name>A0A0R1U2I2_9LACO</name>
<dbReference type="InterPro" id="IPR025857">
    <property type="entry name" value="MacB_PCD"/>
</dbReference>
<dbReference type="Pfam" id="PF12704">
    <property type="entry name" value="MacB_PCD"/>
    <property type="match status" value="1"/>
</dbReference>
<feature type="transmembrane region" description="Helical" evidence="1">
    <location>
        <begin position="215"/>
        <end position="240"/>
    </location>
</feature>
<dbReference type="STRING" id="1423783.FC50_GL001596"/>
<keyword evidence="4" id="KW-1185">Reference proteome</keyword>
<protein>
    <submittedName>
        <fullName evidence="3">Membrane protein</fullName>
    </submittedName>
</protein>
<dbReference type="EMBL" id="AZFJ01000052">
    <property type="protein sequence ID" value="KRL85432.1"/>
    <property type="molecule type" value="Genomic_DNA"/>
</dbReference>
<dbReference type="PATRIC" id="fig|1423783.4.peg.1638"/>
<keyword evidence="1" id="KW-0472">Membrane</keyword>
<sequence>MVNVLLILLAIGAGLIWSLRDQSEYADILDHGGLSATARVYPTKSTKRISDVVAALANDDTVDDLQVQFGVNKTTSYIYEKGSVQKLPLDSGQFFSAADYNSTIPVAVVGRTAAENLYVGSNQKYLQVNGQYLSVIGVTGSDASPRLNNHIFINASAQGTTYNPELKHVEVLADTDDWTTVNSTLKRILGAHSYKHLANAKTQVNSTRDKHLGAFFTYLILLAIGLVIVAAINVWLTPAIKVAGGDRPLRNHYIFSMAGSYLPGAIIAIAIGTGIAWWRLYITNHVRLVGSAIVMLAIFIVANQLLMFWQLRRKERSREIT</sequence>
<dbReference type="AlphaFoldDB" id="A0A0R1U2I2"/>
<feature type="domain" description="MacB-like periplasmic core" evidence="2">
    <location>
        <begin position="8"/>
        <end position="186"/>
    </location>
</feature>